<reference evidence="1" key="1">
    <citation type="submission" date="2014-09" db="EMBL/GenBank/DDBJ databases">
        <authorList>
            <person name="Magalhaes I.L.F."/>
            <person name="Oliveira U."/>
            <person name="Santos F.R."/>
            <person name="Vidigal T.H.D.A."/>
            <person name="Brescovit A.D."/>
            <person name="Santos A.J."/>
        </authorList>
    </citation>
    <scope>NUCLEOTIDE SEQUENCE</scope>
    <source>
        <tissue evidence="1">Shoot tissue taken approximately 20 cm above the soil surface</tissue>
    </source>
</reference>
<accession>A0A0A9HZQ6</accession>
<proteinExistence type="predicted"/>
<evidence type="ECO:0000313" key="1">
    <source>
        <dbReference type="EMBL" id="JAE38403.1"/>
    </source>
</evidence>
<organism evidence="1">
    <name type="scientific">Arundo donax</name>
    <name type="common">Giant reed</name>
    <name type="synonym">Donax arundinaceus</name>
    <dbReference type="NCBI Taxonomy" id="35708"/>
    <lineage>
        <taxon>Eukaryota</taxon>
        <taxon>Viridiplantae</taxon>
        <taxon>Streptophyta</taxon>
        <taxon>Embryophyta</taxon>
        <taxon>Tracheophyta</taxon>
        <taxon>Spermatophyta</taxon>
        <taxon>Magnoliopsida</taxon>
        <taxon>Liliopsida</taxon>
        <taxon>Poales</taxon>
        <taxon>Poaceae</taxon>
        <taxon>PACMAD clade</taxon>
        <taxon>Arundinoideae</taxon>
        <taxon>Arundineae</taxon>
        <taxon>Arundo</taxon>
    </lineage>
</organism>
<protein>
    <submittedName>
        <fullName evidence="1">Uncharacterized protein</fullName>
    </submittedName>
</protein>
<name>A0A0A9HZQ6_ARUDO</name>
<sequence length="13" mass="1332">MMRSTSGGVMGSM</sequence>
<reference evidence="1" key="2">
    <citation type="journal article" date="2015" name="Data Brief">
        <title>Shoot transcriptome of the giant reed, Arundo donax.</title>
        <authorList>
            <person name="Barrero R.A."/>
            <person name="Guerrero F.D."/>
            <person name="Moolhuijzen P."/>
            <person name="Goolsby J.A."/>
            <person name="Tidwell J."/>
            <person name="Bellgard S.E."/>
            <person name="Bellgard M.I."/>
        </authorList>
    </citation>
    <scope>NUCLEOTIDE SEQUENCE</scope>
    <source>
        <tissue evidence="1">Shoot tissue taken approximately 20 cm above the soil surface</tissue>
    </source>
</reference>
<dbReference type="EMBL" id="GBRH01159493">
    <property type="protein sequence ID" value="JAE38403.1"/>
    <property type="molecule type" value="Transcribed_RNA"/>
</dbReference>